<dbReference type="Proteomes" id="UP000002872">
    <property type="component" value="Unassembled WGS sequence"/>
</dbReference>
<dbReference type="InParanoid" id="I3ED38"/>
<protein>
    <submittedName>
        <fullName evidence="1">Uncharacterized protein</fullName>
    </submittedName>
</protein>
<dbReference type="VEuPathDB" id="MicrosporidiaDB:NEQG_02677"/>
<evidence type="ECO:0000313" key="1">
    <source>
        <dbReference type="EMBL" id="EIJ87135.1"/>
    </source>
</evidence>
<feature type="non-terminal residue" evidence="1">
    <location>
        <position position="1"/>
    </location>
</feature>
<dbReference type="HOGENOM" id="CLU_009683_3_0_1"/>
<name>I3ED38_NEMP3</name>
<organism evidence="1 2">
    <name type="scientific">Nematocida parisii (strain ERTm3)</name>
    <name type="common">Nematode killer fungus</name>
    <dbReference type="NCBI Taxonomy" id="935791"/>
    <lineage>
        <taxon>Eukaryota</taxon>
        <taxon>Fungi</taxon>
        <taxon>Fungi incertae sedis</taxon>
        <taxon>Microsporidia</taxon>
        <taxon>Nematocida</taxon>
    </lineage>
</organism>
<dbReference type="AlphaFoldDB" id="I3ED38"/>
<proteinExistence type="predicted"/>
<sequence length="823" mass="95973">YYHKTMIYMFPCENNNLSIEPCRNDSFTRFLRAHCNEVDSLYLLAALLLLSEGIDVPIAIEKNIHSGERILLKFDFDEFSFIDLPLWLESIVPKEADQQMHDTNSVSENIDLYIRQENIMNEVERIMVYQKETEKIVQFFKSLCIEPFLSDLERCREPETQKNFNLGYFLDSPGFLIQSYIFEYIDNVEQYKLFLDSVHTLLQKLLYYMKTSEQQKKLIKEIIDYYFIDKNGLYRNMRRNHIIDICNLKYKIDRSSILPFTSIEMVPSYTRVPENEYNPESIEDFVQDEALQYSDHVETMLLNLFTCLTYNPETNVCSTERIPGASTALKVFFNKYSVPTESASQEKHRDWCRVVSRLSNPNIRYVRESRTELCGGLENIIYVIYELFGENINIRAAIEGTINSSHNRRAERVESIKELFLNILTCLATSHKISIESSELEYLPTENLMFGMFGSIVLGFEAKGKKESIKLDILSKYSKFSLVSDFSAFSEDAKNELMDMQRIYNSAKSHIKITIWNYLNNSIERLNKKLPAQNYSAVVGMLDQMRSTPNYIFLCGRINSLLYKMSIINYRLIYSNIKKLTKSNQILRITSNIIGSVRLDNPRERKMILLTPFICNCNHKEYFPSIEYNTDNLPISEFGVVDVRNALSVLIDISETEESFQNSFQCILVHAIFNRELFGIFESYRSFEIMCINLVKKYKLVTLTWTLQRIKSSRIDHNNVLDAICFLWLSYACINTPYNLEVIYHLYTNIDPLKITSRCIAHMTSIRGMDFNRILMVLEAEKRALGLETNTESVEKYERIKKHFQSCATSVVPGGSSINPITI</sequence>
<reference evidence="1" key="1">
    <citation type="submission" date="2011-01" db="EMBL/GenBank/DDBJ databases">
        <title>The Genome Sequence of Nematocida parisii strain ERTm3.</title>
        <authorList>
            <consortium name="The Broad Institute Genome Sequencing Platform"/>
            <consortium name="The Broad Institute Genome Sequencing Center for Infectious Disease"/>
            <person name="Cuomo C."/>
            <person name="Troemel E."/>
            <person name="Young S.K."/>
            <person name="Zeng Q."/>
            <person name="Gargeya S."/>
            <person name="Fitzgerald M."/>
            <person name="Haas B."/>
            <person name="Abouelleil A."/>
            <person name="Alvarado L."/>
            <person name="Arachchi H.M."/>
            <person name="Berlin A."/>
            <person name="Chapman S.B."/>
            <person name="Gearin G."/>
            <person name="Goldberg J."/>
            <person name="Griggs A."/>
            <person name="Gujja S."/>
            <person name="Hansen M."/>
            <person name="Heiman D."/>
            <person name="Howarth C."/>
            <person name="Larimer J."/>
            <person name="Lui A."/>
            <person name="MacDonald P.J.P."/>
            <person name="McCowen C."/>
            <person name="Montmayeur A."/>
            <person name="Murphy C."/>
            <person name="Neiman D."/>
            <person name="Pearson M."/>
            <person name="Priest M."/>
            <person name="Roberts A."/>
            <person name="Saif S."/>
            <person name="Shea T."/>
            <person name="Sisk P."/>
            <person name="Stolte C."/>
            <person name="Sykes S."/>
            <person name="Wortman J."/>
            <person name="Nusbaum C."/>
            <person name="Birren B."/>
        </authorList>
    </citation>
    <scope>NUCLEOTIDE SEQUENCE</scope>
    <source>
        <strain evidence="1">ERTm3</strain>
    </source>
</reference>
<dbReference type="OrthoDB" id="2195549at2759"/>
<keyword evidence="2" id="KW-1185">Reference proteome</keyword>
<evidence type="ECO:0000313" key="2">
    <source>
        <dbReference type="Proteomes" id="UP000002872"/>
    </source>
</evidence>
<gene>
    <name evidence="1" type="ORF">NEQG_02677</name>
</gene>
<dbReference type="EMBL" id="GL870888">
    <property type="protein sequence ID" value="EIJ87135.1"/>
    <property type="molecule type" value="Genomic_DNA"/>
</dbReference>
<accession>I3ED38</accession>